<accession>A0ABR0YQB7</accession>
<dbReference type="PANTHER" id="PTHR14388">
    <property type="entry name" value="T CELL-SPECIFIC ADAPTER PROTEIN TSAD"/>
    <property type="match status" value="1"/>
</dbReference>
<sequence length="290" mass="33290">MCLSCCLDCCDFRSVLKKGHTTALKMLQQILKEMYIDPDVLEALNEEQKKILFLKMRQEQVRRWTEREENFKKERECLNSAKPKQASPKSVSWLLGNDGDVHVCVIGEAAGVKPYDLIHSQVDDKRETNNHNARASVSETFQKTERQINTPQEDGIQLNFQTAEKEKDTADPITELKNSGLYYRPHLQHKEPQSLALRLSARDRQEEKEGRDFKIVPAARRPMLSSDSEEANQSPDNPTAQGRVAELLEEFQPFTSNQWKKHSVSREATPSSKTNHLSVNVFSWIQVIPE</sequence>
<keyword evidence="1" id="KW-0727">SH2 domain</keyword>
<feature type="compositionally biased region" description="Polar residues" evidence="2">
    <location>
        <begin position="231"/>
        <end position="240"/>
    </location>
</feature>
<keyword evidence="4" id="KW-1185">Reference proteome</keyword>
<evidence type="ECO:0000256" key="2">
    <source>
        <dbReference type="SAM" id="MobiDB-lite"/>
    </source>
</evidence>
<dbReference type="Proteomes" id="UP001369086">
    <property type="component" value="Unassembled WGS sequence"/>
</dbReference>
<feature type="region of interest" description="Disordered" evidence="2">
    <location>
        <begin position="123"/>
        <end position="157"/>
    </location>
</feature>
<dbReference type="PANTHER" id="PTHR14388:SF5">
    <property type="entry name" value="SH2 DOMAIN-CONTAINING PROTEIN 4A"/>
    <property type="match status" value="1"/>
</dbReference>
<evidence type="ECO:0000256" key="1">
    <source>
        <dbReference type="ARBA" id="ARBA00022999"/>
    </source>
</evidence>
<organism evidence="3 4">
    <name type="scientific">Huso huso</name>
    <name type="common">Beluga</name>
    <name type="synonym">Acipenser huso</name>
    <dbReference type="NCBI Taxonomy" id="61971"/>
    <lineage>
        <taxon>Eukaryota</taxon>
        <taxon>Metazoa</taxon>
        <taxon>Chordata</taxon>
        <taxon>Craniata</taxon>
        <taxon>Vertebrata</taxon>
        <taxon>Euteleostomi</taxon>
        <taxon>Actinopterygii</taxon>
        <taxon>Chondrostei</taxon>
        <taxon>Acipenseriformes</taxon>
        <taxon>Acipenseridae</taxon>
        <taxon>Huso</taxon>
    </lineage>
</organism>
<evidence type="ECO:0000313" key="3">
    <source>
        <dbReference type="EMBL" id="KAK6474644.1"/>
    </source>
</evidence>
<dbReference type="EMBL" id="JAHFZB010000025">
    <property type="protein sequence ID" value="KAK6474644.1"/>
    <property type="molecule type" value="Genomic_DNA"/>
</dbReference>
<evidence type="ECO:0000313" key="4">
    <source>
        <dbReference type="Proteomes" id="UP001369086"/>
    </source>
</evidence>
<reference evidence="3 4" key="1">
    <citation type="submission" date="2021-05" db="EMBL/GenBank/DDBJ databases">
        <authorList>
            <person name="Zahm M."/>
            <person name="Klopp C."/>
            <person name="Cabau C."/>
            <person name="Kuhl H."/>
            <person name="Suciu R."/>
            <person name="Ciorpac M."/>
            <person name="Holostenco D."/>
            <person name="Gessner J."/>
            <person name="Wuertz S."/>
            <person name="Hohne C."/>
            <person name="Stock M."/>
            <person name="Gislard M."/>
            <person name="Lluch J."/>
            <person name="Milhes M."/>
            <person name="Lampietro C."/>
            <person name="Lopez Roques C."/>
            <person name="Donnadieu C."/>
            <person name="Du K."/>
            <person name="Schartl M."/>
            <person name="Guiguen Y."/>
        </authorList>
    </citation>
    <scope>NUCLEOTIDE SEQUENCE [LARGE SCALE GENOMIC DNA]</scope>
    <source>
        <strain evidence="3">Hh-F2</strain>
        <tissue evidence="3">Blood</tissue>
    </source>
</reference>
<gene>
    <name evidence="3" type="ORF">HHUSO_G25498</name>
</gene>
<comment type="caution">
    <text evidence="3">The sequence shown here is derived from an EMBL/GenBank/DDBJ whole genome shotgun (WGS) entry which is preliminary data.</text>
</comment>
<feature type="region of interest" description="Disordered" evidence="2">
    <location>
        <begin position="219"/>
        <end position="242"/>
    </location>
</feature>
<feature type="compositionally biased region" description="Polar residues" evidence="2">
    <location>
        <begin position="130"/>
        <end position="157"/>
    </location>
</feature>
<name>A0ABR0YQB7_HUSHU</name>
<proteinExistence type="predicted"/>
<protein>
    <submittedName>
        <fullName evidence="3">SH2 domain-containing protein 4A-like isoform X1</fullName>
    </submittedName>
</protein>